<sequence>MNSTILHFFGKALTGQGMKNVYKDIMNEAKTVYFFKGAQGFKLSEVLHNLGKYYHSQNVAIEYFHDPLFENTFEALFVKEPHNILFLQATNPSFEPQLYGSRDKVISFYECIDEEKLKAHGEKIIQLTKDKEKWHDKCFHALARAIKIHDDWEIETRRHMDWSGLNKQFEQLIQNLFGKNQLNKRGNETHRLLGTLTPAGARDTLQNITQNVENRFFIKGYPGTGKSSMMKRLAGEALNRGYDVQKVWCGLDANSIDMVIIPELNFCIFDSTEPHVYFPDPARSGDQIFDIAQHCHPTEVEEENIKVIVAKYRSAMYDAVAFVNLYAEAERELRELVDSSINEEKWNERISSLFE</sequence>
<gene>
    <name evidence="1" type="ORF">SAMN05877842_10623</name>
</gene>
<name>A0A285UCY4_9BACL</name>
<dbReference type="SUPFAM" id="SSF52540">
    <property type="entry name" value="P-loop containing nucleoside triphosphate hydrolases"/>
    <property type="match status" value="1"/>
</dbReference>
<evidence type="ECO:0000313" key="2">
    <source>
        <dbReference type="Proteomes" id="UP000219252"/>
    </source>
</evidence>
<dbReference type="InterPro" id="IPR027417">
    <property type="entry name" value="P-loop_NTPase"/>
</dbReference>
<dbReference type="RefSeq" id="WP_235864566.1">
    <property type="nucleotide sequence ID" value="NZ_OBQC01000006.1"/>
</dbReference>
<dbReference type="AlphaFoldDB" id="A0A285UCY4"/>
<keyword evidence="2" id="KW-1185">Reference proteome</keyword>
<dbReference type="Proteomes" id="UP000219252">
    <property type="component" value="Unassembled WGS sequence"/>
</dbReference>
<evidence type="ECO:0008006" key="3">
    <source>
        <dbReference type="Google" id="ProtNLM"/>
    </source>
</evidence>
<organism evidence="1 2">
    <name type="scientific">Ureibacillus acetophenoni</name>
    <dbReference type="NCBI Taxonomy" id="614649"/>
    <lineage>
        <taxon>Bacteria</taxon>
        <taxon>Bacillati</taxon>
        <taxon>Bacillota</taxon>
        <taxon>Bacilli</taxon>
        <taxon>Bacillales</taxon>
        <taxon>Caryophanaceae</taxon>
        <taxon>Ureibacillus</taxon>
    </lineage>
</organism>
<reference evidence="2" key="1">
    <citation type="submission" date="2017-08" db="EMBL/GenBank/DDBJ databases">
        <authorList>
            <person name="Varghese N."/>
            <person name="Submissions S."/>
        </authorList>
    </citation>
    <scope>NUCLEOTIDE SEQUENCE [LARGE SCALE GENOMIC DNA]</scope>
    <source>
        <strain evidence="2">JC23</strain>
    </source>
</reference>
<evidence type="ECO:0000313" key="1">
    <source>
        <dbReference type="EMBL" id="SOC39603.1"/>
    </source>
</evidence>
<dbReference type="EMBL" id="OBQC01000006">
    <property type="protein sequence ID" value="SOC39603.1"/>
    <property type="molecule type" value="Genomic_DNA"/>
</dbReference>
<protein>
    <recommendedName>
        <fullName evidence="3">Nucleotide kinase</fullName>
    </recommendedName>
</protein>
<proteinExistence type="predicted"/>
<accession>A0A285UCY4</accession>